<dbReference type="AlphaFoldDB" id="A0A8J3LL12"/>
<name>A0A8J3LL12_9ACTN</name>
<reference evidence="3" key="1">
    <citation type="submission" date="2021-01" db="EMBL/GenBank/DDBJ databases">
        <title>Whole genome shotgun sequence of Catellatospora methionotrophica NBRC 14553.</title>
        <authorList>
            <person name="Komaki H."/>
            <person name="Tamura T."/>
        </authorList>
    </citation>
    <scope>NUCLEOTIDE SEQUENCE</scope>
    <source>
        <strain evidence="3">NBRC 14553</strain>
    </source>
</reference>
<keyword evidence="2" id="KW-1133">Transmembrane helix</keyword>
<dbReference type="Proteomes" id="UP000660339">
    <property type="component" value="Unassembled WGS sequence"/>
</dbReference>
<evidence type="ECO:0000256" key="1">
    <source>
        <dbReference type="SAM" id="MobiDB-lite"/>
    </source>
</evidence>
<feature type="compositionally biased region" description="Basic and acidic residues" evidence="1">
    <location>
        <begin position="65"/>
        <end position="76"/>
    </location>
</feature>
<comment type="caution">
    <text evidence="3">The sequence shown here is derived from an EMBL/GenBank/DDBJ whole genome shotgun (WGS) entry which is preliminary data.</text>
</comment>
<organism evidence="3 4">
    <name type="scientific">Catellatospora methionotrophica</name>
    <dbReference type="NCBI Taxonomy" id="121620"/>
    <lineage>
        <taxon>Bacteria</taxon>
        <taxon>Bacillati</taxon>
        <taxon>Actinomycetota</taxon>
        <taxon>Actinomycetes</taxon>
        <taxon>Micromonosporales</taxon>
        <taxon>Micromonosporaceae</taxon>
        <taxon>Catellatospora</taxon>
    </lineage>
</organism>
<keyword evidence="4" id="KW-1185">Reference proteome</keyword>
<gene>
    <name evidence="3" type="ORF">Cme02nite_54230</name>
</gene>
<keyword evidence="2" id="KW-0472">Membrane</keyword>
<feature type="transmembrane region" description="Helical" evidence="2">
    <location>
        <begin position="20"/>
        <end position="42"/>
    </location>
</feature>
<dbReference type="EMBL" id="BONJ01000029">
    <property type="protein sequence ID" value="GIG17091.1"/>
    <property type="molecule type" value="Genomic_DNA"/>
</dbReference>
<dbReference type="RefSeq" id="WP_166388983.1">
    <property type="nucleotide sequence ID" value="NZ_BAAATT010000015.1"/>
</dbReference>
<feature type="region of interest" description="Disordered" evidence="1">
    <location>
        <begin position="53"/>
        <end position="76"/>
    </location>
</feature>
<evidence type="ECO:0000313" key="3">
    <source>
        <dbReference type="EMBL" id="GIG17091.1"/>
    </source>
</evidence>
<accession>A0A8J3LL12</accession>
<evidence type="ECO:0000313" key="4">
    <source>
        <dbReference type="Proteomes" id="UP000660339"/>
    </source>
</evidence>
<evidence type="ECO:0000256" key="2">
    <source>
        <dbReference type="SAM" id="Phobius"/>
    </source>
</evidence>
<protein>
    <submittedName>
        <fullName evidence="3">Uncharacterized protein</fullName>
    </submittedName>
</protein>
<sequence>MAFGSSQHILPVTGVSMLLAPGVVLKVIAAALTAVVVGIVLLRMSGRQERFAGRIPRPRGRHRAIRPEDGRRSDAI</sequence>
<keyword evidence="2" id="KW-0812">Transmembrane</keyword>
<proteinExistence type="predicted"/>